<gene>
    <name evidence="1" type="ORF">FGO68_gene12147</name>
</gene>
<comment type="caution">
    <text evidence="1">The sequence shown here is derived from an EMBL/GenBank/DDBJ whole genome shotgun (WGS) entry which is preliminary data.</text>
</comment>
<evidence type="ECO:0000313" key="2">
    <source>
        <dbReference type="Proteomes" id="UP000785679"/>
    </source>
</evidence>
<evidence type="ECO:0000313" key="1">
    <source>
        <dbReference type="EMBL" id="TNV81857.1"/>
    </source>
</evidence>
<reference evidence="1" key="1">
    <citation type="submission" date="2019-06" db="EMBL/GenBank/DDBJ databases">
        <authorList>
            <person name="Zheng W."/>
        </authorList>
    </citation>
    <scope>NUCLEOTIDE SEQUENCE</scope>
    <source>
        <strain evidence="1">QDHG01</strain>
    </source>
</reference>
<keyword evidence="2" id="KW-1185">Reference proteome</keyword>
<organism evidence="1 2">
    <name type="scientific">Halteria grandinella</name>
    <dbReference type="NCBI Taxonomy" id="5974"/>
    <lineage>
        <taxon>Eukaryota</taxon>
        <taxon>Sar</taxon>
        <taxon>Alveolata</taxon>
        <taxon>Ciliophora</taxon>
        <taxon>Intramacronucleata</taxon>
        <taxon>Spirotrichea</taxon>
        <taxon>Stichotrichia</taxon>
        <taxon>Sporadotrichida</taxon>
        <taxon>Halteriidae</taxon>
        <taxon>Halteria</taxon>
    </lineage>
</organism>
<dbReference type="EMBL" id="RRYP01005636">
    <property type="protein sequence ID" value="TNV81857.1"/>
    <property type="molecule type" value="Genomic_DNA"/>
</dbReference>
<protein>
    <submittedName>
        <fullName evidence="1">Uncharacterized protein</fullName>
    </submittedName>
</protein>
<name>A0A8J8T4C6_HALGN</name>
<dbReference type="Proteomes" id="UP000785679">
    <property type="component" value="Unassembled WGS sequence"/>
</dbReference>
<sequence>MLHVFVFKYNYGHFLLPMQRSSPIRPKSYQRISESLWTLEISSDLRLDIHQCYFSLTESFQTLAKIPCSITIYLQIPLHSYCKDPPILYKPFRELQSLNLIQLFAVSLIHPFLSLQFSPQSIIQLHLQQVTLLELILSIDIFFMHSRPSYVRVSILY</sequence>
<accession>A0A8J8T4C6</accession>
<proteinExistence type="predicted"/>
<dbReference type="AlphaFoldDB" id="A0A8J8T4C6"/>